<evidence type="ECO:0000313" key="1">
    <source>
        <dbReference type="EMBL" id="THD10836.1"/>
    </source>
</evidence>
<comment type="caution">
    <text evidence="1">The sequence shown here is derived from an EMBL/GenBank/DDBJ whole genome shotgun (WGS) entry which is preliminary data.</text>
</comment>
<dbReference type="Proteomes" id="UP000307749">
    <property type="component" value="Unassembled WGS sequence"/>
</dbReference>
<dbReference type="EMBL" id="MWQO01000020">
    <property type="protein sequence ID" value="THD10836.1"/>
    <property type="molecule type" value="Genomic_DNA"/>
</dbReference>
<gene>
    <name evidence="1" type="ORF">B1806_06265</name>
</gene>
<organism evidence="1 2">
    <name type="scientific">Metallibacterium scheffleri</name>
    <dbReference type="NCBI Taxonomy" id="993689"/>
    <lineage>
        <taxon>Bacteria</taxon>
        <taxon>Pseudomonadati</taxon>
        <taxon>Pseudomonadota</taxon>
        <taxon>Gammaproteobacteria</taxon>
        <taxon>Lysobacterales</taxon>
        <taxon>Rhodanobacteraceae</taxon>
        <taxon>Metallibacterium</taxon>
    </lineage>
</organism>
<evidence type="ECO:0000313" key="2">
    <source>
        <dbReference type="Proteomes" id="UP000307749"/>
    </source>
</evidence>
<dbReference type="RefSeq" id="WP_081129828.1">
    <property type="nucleotide sequence ID" value="NZ_DAHXOC010000001.1"/>
</dbReference>
<keyword evidence="2" id="KW-1185">Reference proteome</keyword>
<dbReference type="Pfam" id="PF20228">
    <property type="entry name" value="DUF6587"/>
    <property type="match status" value="1"/>
</dbReference>
<dbReference type="AlphaFoldDB" id="A0A4S3KPL9"/>
<dbReference type="InterPro" id="IPR046494">
    <property type="entry name" value="DUF6587"/>
</dbReference>
<reference evidence="1 2" key="1">
    <citation type="submission" date="2017-02" db="EMBL/GenBank/DDBJ databases">
        <title>Whole genome sequencing of Metallibacterium scheffleri DSM 24874 (T).</title>
        <authorList>
            <person name="Kumar S."/>
            <person name="Patil P."/>
            <person name="Patil P.B."/>
        </authorList>
    </citation>
    <scope>NUCLEOTIDE SEQUENCE [LARGE SCALE GENOMIC DNA]</scope>
    <source>
        <strain evidence="1 2">DSM 24874</strain>
    </source>
</reference>
<proteinExistence type="predicted"/>
<name>A0A4S3KPL9_9GAMM</name>
<protein>
    <submittedName>
        <fullName evidence="1">Uncharacterized protein</fullName>
    </submittedName>
</protein>
<accession>A0A4S3KPL9</accession>
<sequence length="99" mass="10679">MSALLQNIFVGLLVGAASAVLLRRWLPQRTMRQVLGRVLARAPSRRVQGWAHDLLTPPAQPAAVSCGSSCSSCGGCARKQHEQDAVVPAGQPVRLLRRR</sequence>